<evidence type="ECO:0000256" key="2">
    <source>
        <dbReference type="SAM" id="Phobius"/>
    </source>
</evidence>
<feature type="region of interest" description="Disordered" evidence="1">
    <location>
        <begin position="66"/>
        <end position="101"/>
    </location>
</feature>
<evidence type="ECO:0008006" key="5">
    <source>
        <dbReference type="Google" id="ProtNLM"/>
    </source>
</evidence>
<feature type="compositionally biased region" description="Basic and acidic residues" evidence="1">
    <location>
        <begin position="75"/>
        <end position="89"/>
    </location>
</feature>
<dbReference type="Proteomes" id="UP000622166">
    <property type="component" value="Unassembled WGS sequence"/>
</dbReference>
<protein>
    <recommendedName>
        <fullName evidence="5">Secreted protein</fullName>
    </recommendedName>
</protein>
<sequence length="279" mass="29686">MTDNDTSVPAPAPGSGLGGMPPTPAQAAPEKAARRRRVAVIAGSLLLAGAVVAGTGYTAVTVRDADRSAGAPRWEFPKTTKADDPHRGETGGLAGDLVPYDGDTWRRGPDLGEFGSDTELSGAEATALRKESLRDLPRTQRKLLERQIDRQRVEGMAMRSYLSTADGYFTAPEKVFTASVVLARMDKAAARNIAAFQSEFFDALGVLREGPKVKEYEDARCFLPPKDSEAELDSVFCSAYRGDVLVTVSAAGAKPLDAEEVAALLRTQLDRIGETGEAA</sequence>
<keyword evidence="4" id="KW-1185">Reference proteome</keyword>
<evidence type="ECO:0000313" key="4">
    <source>
        <dbReference type="Proteomes" id="UP000622166"/>
    </source>
</evidence>
<gene>
    <name evidence="3" type="ORF">GCM10010365_13690</name>
</gene>
<proteinExistence type="predicted"/>
<comment type="caution">
    <text evidence="3">The sequence shown here is derived from an EMBL/GenBank/DDBJ whole genome shotgun (WGS) entry which is preliminary data.</text>
</comment>
<accession>A0A918UDD0</accession>
<dbReference type="AlphaFoldDB" id="A0A918UDD0"/>
<reference evidence="3" key="1">
    <citation type="journal article" date="2014" name="Int. J. Syst. Evol. Microbiol.">
        <title>Complete genome sequence of Corynebacterium casei LMG S-19264T (=DSM 44701T), isolated from a smear-ripened cheese.</title>
        <authorList>
            <consortium name="US DOE Joint Genome Institute (JGI-PGF)"/>
            <person name="Walter F."/>
            <person name="Albersmeier A."/>
            <person name="Kalinowski J."/>
            <person name="Ruckert C."/>
        </authorList>
    </citation>
    <scope>NUCLEOTIDE SEQUENCE</scope>
    <source>
        <strain evidence="3">JCM 4815</strain>
    </source>
</reference>
<dbReference type="EMBL" id="BMVW01000001">
    <property type="protein sequence ID" value="GGY96045.1"/>
    <property type="molecule type" value="Genomic_DNA"/>
</dbReference>
<name>A0A918UDD0_9ACTN</name>
<keyword evidence="2" id="KW-0812">Transmembrane</keyword>
<dbReference type="RefSeq" id="WP_229858272.1">
    <property type="nucleotide sequence ID" value="NZ_BMVW01000001.1"/>
</dbReference>
<evidence type="ECO:0000256" key="1">
    <source>
        <dbReference type="SAM" id="MobiDB-lite"/>
    </source>
</evidence>
<reference evidence="3" key="2">
    <citation type="submission" date="2020-09" db="EMBL/GenBank/DDBJ databases">
        <authorList>
            <person name="Sun Q."/>
            <person name="Ohkuma M."/>
        </authorList>
    </citation>
    <scope>NUCLEOTIDE SEQUENCE</scope>
    <source>
        <strain evidence="3">JCM 4815</strain>
    </source>
</reference>
<feature type="transmembrane region" description="Helical" evidence="2">
    <location>
        <begin position="38"/>
        <end position="60"/>
    </location>
</feature>
<keyword evidence="2" id="KW-0472">Membrane</keyword>
<feature type="region of interest" description="Disordered" evidence="1">
    <location>
        <begin position="1"/>
        <end position="32"/>
    </location>
</feature>
<evidence type="ECO:0000313" key="3">
    <source>
        <dbReference type="EMBL" id="GGY96045.1"/>
    </source>
</evidence>
<organism evidence="3 4">
    <name type="scientific">Streptomyces poonensis</name>
    <dbReference type="NCBI Taxonomy" id="68255"/>
    <lineage>
        <taxon>Bacteria</taxon>
        <taxon>Bacillati</taxon>
        <taxon>Actinomycetota</taxon>
        <taxon>Actinomycetes</taxon>
        <taxon>Kitasatosporales</taxon>
        <taxon>Streptomycetaceae</taxon>
        <taxon>Streptomyces</taxon>
    </lineage>
</organism>
<keyword evidence="2" id="KW-1133">Transmembrane helix</keyword>